<evidence type="ECO:0000256" key="1">
    <source>
        <dbReference type="SAM" id="MobiDB-lite"/>
    </source>
</evidence>
<name>A0A8J3FB27_9ACTN</name>
<evidence type="ECO:0000313" key="3">
    <source>
        <dbReference type="Proteomes" id="UP000649739"/>
    </source>
</evidence>
<dbReference type="AlphaFoldDB" id="A0A8J3FB27"/>
<accession>A0A8J3FB27</accession>
<protein>
    <submittedName>
        <fullName evidence="2">Uncharacterized protein</fullName>
    </submittedName>
</protein>
<feature type="region of interest" description="Disordered" evidence="1">
    <location>
        <begin position="33"/>
        <end position="226"/>
    </location>
</feature>
<organism evidence="2 3">
    <name type="scientific">Pilimelia anulata</name>
    <dbReference type="NCBI Taxonomy" id="53371"/>
    <lineage>
        <taxon>Bacteria</taxon>
        <taxon>Bacillati</taxon>
        <taxon>Actinomycetota</taxon>
        <taxon>Actinomycetes</taxon>
        <taxon>Micromonosporales</taxon>
        <taxon>Micromonosporaceae</taxon>
        <taxon>Pilimelia</taxon>
    </lineage>
</organism>
<proteinExistence type="predicted"/>
<reference evidence="2" key="2">
    <citation type="submission" date="2020-09" db="EMBL/GenBank/DDBJ databases">
        <authorList>
            <person name="Sun Q."/>
            <person name="Ohkuma M."/>
        </authorList>
    </citation>
    <scope>NUCLEOTIDE SEQUENCE</scope>
    <source>
        <strain evidence="2">JCM 3090</strain>
    </source>
</reference>
<keyword evidence="3" id="KW-1185">Reference proteome</keyword>
<dbReference type="Proteomes" id="UP000649739">
    <property type="component" value="Unassembled WGS sequence"/>
</dbReference>
<reference evidence="2" key="1">
    <citation type="journal article" date="2014" name="Int. J. Syst. Evol. Microbiol.">
        <title>Complete genome sequence of Corynebacterium casei LMG S-19264T (=DSM 44701T), isolated from a smear-ripened cheese.</title>
        <authorList>
            <consortium name="US DOE Joint Genome Institute (JGI-PGF)"/>
            <person name="Walter F."/>
            <person name="Albersmeier A."/>
            <person name="Kalinowski J."/>
            <person name="Ruckert C."/>
        </authorList>
    </citation>
    <scope>NUCLEOTIDE SEQUENCE</scope>
    <source>
        <strain evidence="2">JCM 3090</strain>
    </source>
</reference>
<comment type="caution">
    <text evidence="2">The sequence shown here is derived from an EMBL/GenBank/DDBJ whole genome shotgun (WGS) entry which is preliminary data.</text>
</comment>
<gene>
    <name evidence="2" type="ORF">GCM10010123_25700</name>
</gene>
<evidence type="ECO:0000313" key="2">
    <source>
        <dbReference type="EMBL" id="GGJ94749.1"/>
    </source>
</evidence>
<feature type="compositionally biased region" description="Basic residues" evidence="1">
    <location>
        <begin position="161"/>
        <end position="179"/>
    </location>
</feature>
<feature type="compositionally biased region" description="Pro residues" evidence="1">
    <location>
        <begin position="111"/>
        <end position="126"/>
    </location>
</feature>
<sequence length="226" mass="24584">MYPLAVMLPRPATAFRDAAFAQVKGWISFQRPESTAGALPRGPPAGEGMRSPRKQGARVLARERNADGPDSVPVRRPPRRRVGGARAHGMIDSATAGPAGLANGWRRCAPRLPPRVASPPDGPDPPRAAERRPGPAHPPPPRHGRRGMSTAARVRIGGMRSPRHTGPGRRRTNPQRRRPAPPDHGCRHRRRNGGVAAPHDRDAATPLCHWLNPSPPNRSRPGRRIR</sequence>
<dbReference type="EMBL" id="BMQB01000005">
    <property type="protein sequence ID" value="GGJ94749.1"/>
    <property type="molecule type" value="Genomic_DNA"/>
</dbReference>